<sequence length="162" mass="18676">MSKPKLIVFDLDYTLWPFWVDTHVDPPFHKDKAGAVLDSRGRSARLFRETVEVLSSLHSQGYRLAVASRTDELSGANQLLSLYKLDQYFSFKEIYPGSKVTHFKKLKKDSGVEFREMMFFDDEPRNITDVGRLGVHCVLVSDGVTERRTREELLSYSQKNPV</sequence>
<dbReference type="GO" id="GO:0004725">
    <property type="term" value="F:protein tyrosine phosphatase activity"/>
    <property type="evidence" value="ECO:0007669"/>
    <property type="project" value="UniProtKB-EC"/>
</dbReference>
<dbReference type="FunFam" id="3.40.50.1000:FF:000127">
    <property type="entry name" value="Magnesium-dependent phosphatase 1"/>
    <property type="match status" value="1"/>
</dbReference>
<keyword evidence="7" id="KW-0904">Protein phosphatase</keyword>
<dbReference type="Gene3D" id="3.40.50.1000">
    <property type="entry name" value="HAD superfamily/HAD-like"/>
    <property type="match status" value="1"/>
</dbReference>
<evidence type="ECO:0000313" key="11">
    <source>
        <dbReference type="EMBL" id="KAJ8280020.1"/>
    </source>
</evidence>
<comment type="caution">
    <text evidence="11">The sequence shown here is derived from an EMBL/GenBank/DDBJ whole genome shotgun (WGS) entry which is preliminary data.</text>
</comment>
<evidence type="ECO:0000256" key="5">
    <source>
        <dbReference type="ARBA" id="ARBA00022801"/>
    </source>
</evidence>
<reference evidence="11" key="1">
    <citation type="journal article" date="2023" name="Science">
        <title>Genome structures resolve the early diversification of teleost fishes.</title>
        <authorList>
            <person name="Parey E."/>
            <person name="Louis A."/>
            <person name="Montfort J."/>
            <person name="Bouchez O."/>
            <person name="Roques C."/>
            <person name="Iampietro C."/>
            <person name="Lluch J."/>
            <person name="Castinel A."/>
            <person name="Donnadieu C."/>
            <person name="Desvignes T."/>
            <person name="Floi Bucao C."/>
            <person name="Jouanno E."/>
            <person name="Wen M."/>
            <person name="Mejri S."/>
            <person name="Dirks R."/>
            <person name="Jansen H."/>
            <person name="Henkel C."/>
            <person name="Chen W.J."/>
            <person name="Zahm M."/>
            <person name="Cabau C."/>
            <person name="Klopp C."/>
            <person name="Thompson A.W."/>
            <person name="Robinson-Rechavi M."/>
            <person name="Braasch I."/>
            <person name="Lecointre G."/>
            <person name="Bobe J."/>
            <person name="Postlethwait J.H."/>
            <person name="Berthelot C."/>
            <person name="Roest Crollius H."/>
            <person name="Guiguen Y."/>
        </authorList>
    </citation>
    <scope>NUCLEOTIDE SEQUENCE</scope>
    <source>
        <strain evidence="11">Concon-B</strain>
    </source>
</reference>
<keyword evidence="4" id="KW-0479">Metal-binding</keyword>
<dbReference type="OrthoDB" id="2865258at2759"/>
<evidence type="ECO:0000313" key="12">
    <source>
        <dbReference type="Proteomes" id="UP001152803"/>
    </source>
</evidence>
<accession>A0A9Q1DT91</accession>
<dbReference type="CDD" id="cd07501">
    <property type="entry name" value="HAD_MDP-1_like"/>
    <property type="match status" value="1"/>
</dbReference>
<dbReference type="NCBIfam" id="TIGR01685">
    <property type="entry name" value="MDP-1"/>
    <property type="match status" value="1"/>
</dbReference>
<evidence type="ECO:0000256" key="4">
    <source>
        <dbReference type="ARBA" id="ARBA00022723"/>
    </source>
</evidence>
<evidence type="ECO:0000256" key="9">
    <source>
        <dbReference type="ARBA" id="ARBA00055318"/>
    </source>
</evidence>
<dbReference type="SUPFAM" id="SSF56784">
    <property type="entry name" value="HAD-like"/>
    <property type="match status" value="1"/>
</dbReference>
<dbReference type="InterPro" id="IPR036412">
    <property type="entry name" value="HAD-like_sf"/>
</dbReference>
<keyword evidence="12" id="KW-1185">Reference proteome</keyword>
<comment type="catalytic activity">
    <reaction evidence="8">
        <text>O-phospho-L-tyrosyl-[protein] + H2O = L-tyrosyl-[protein] + phosphate</text>
        <dbReference type="Rhea" id="RHEA:10684"/>
        <dbReference type="Rhea" id="RHEA-COMP:10136"/>
        <dbReference type="Rhea" id="RHEA-COMP:20101"/>
        <dbReference type="ChEBI" id="CHEBI:15377"/>
        <dbReference type="ChEBI" id="CHEBI:43474"/>
        <dbReference type="ChEBI" id="CHEBI:46858"/>
        <dbReference type="ChEBI" id="CHEBI:61978"/>
        <dbReference type="EC" id="3.1.3.48"/>
    </reaction>
</comment>
<dbReference type="InterPro" id="IPR010033">
    <property type="entry name" value="HAD_SF_ppase_IIIC"/>
</dbReference>
<dbReference type="GO" id="GO:0003993">
    <property type="term" value="F:acid phosphatase activity"/>
    <property type="evidence" value="ECO:0007669"/>
    <property type="project" value="TreeGrafter"/>
</dbReference>
<dbReference type="EC" id="3.1.3.48" evidence="3"/>
<comment type="cofactor">
    <cofactor evidence="1">
        <name>Mg(2+)</name>
        <dbReference type="ChEBI" id="CHEBI:18420"/>
    </cofactor>
</comment>
<dbReference type="AlphaFoldDB" id="A0A9Q1DT91"/>
<keyword evidence="6" id="KW-0460">Magnesium</keyword>
<dbReference type="PANTHER" id="PTHR17901:SF14">
    <property type="entry name" value="MAGNESIUM-DEPENDENT PHOSPHATASE 1"/>
    <property type="match status" value="1"/>
</dbReference>
<dbReference type="EMBL" id="JAFJMO010000004">
    <property type="protein sequence ID" value="KAJ8280020.1"/>
    <property type="molecule type" value="Genomic_DNA"/>
</dbReference>
<dbReference type="NCBIfam" id="TIGR01681">
    <property type="entry name" value="HAD-SF-IIIC"/>
    <property type="match status" value="1"/>
</dbReference>
<evidence type="ECO:0000256" key="2">
    <source>
        <dbReference type="ARBA" id="ARBA00007958"/>
    </source>
</evidence>
<dbReference type="InterPro" id="IPR035679">
    <property type="entry name" value="MDP-1_euk"/>
</dbReference>
<name>A0A9Q1DT91_CONCO</name>
<dbReference type="InterPro" id="IPR023214">
    <property type="entry name" value="HAD_sf"/>
</dbReference>
<evidence type="ECO:0000256" key="10">
    <source>
        <dbReference type="ARBA" id="ARBA00069981"/>
    </source>
</evidence>
<dbReference type="SFLD" id="SFLDS00003">
    <property type="entry name" value="Haloacid_Dehalogenase"/>
    <property type="match status" value="1"/>
</dbReference>
<comment type="similarity">
    <text evidence="2">Belongs to the HAD-like hydrolase superfamily.</text>
</comment>
<dbReference type="SFLD" id="SFLDG01129">
    <property type="entry name" value="C1.5:_HAD__Beta-PGM__Phosphata"/>
    <property type="match status" value="1"/>
</dbReference>
<comment type="function">
    <text evidence="9">Magnesium-dependent phosphatase which may act as a tyrosine phosphatase.</text>
</comment>
<dbReference type="SFLD" id="SFLDG01131">
    <property type="entry name" value="C1.5.2:_MDP_Like"/>
    <property type="match status" value="1"/>
</dbReference>
<proteinExistence type="inferred from homology"/>
<dbReference type="InterPro" id="IPR010036">
    <property type="entry name" value="MDP_1_eu_arc"/>
</dbReference>
<gene>
    <name evidence="11" type="ORF">COCON_G00070860</name>
</gene>
<evidence type="ECO:0000256" key="6">
    <source>
        <dbReference type="ARBA" id="ARBA00022842"/>
    </source>
</evidence>
<dbReference type="Proteomes" id="UP001152803">
    <property type="component" value="Unassembled WGS sequence"/>
</dbReference>
<dbReference type="GO" id="GO:0046872">
    <property type="term" value="F:metal ion binding"/>
    <property type="evidence" value="ECO:0007669"/>
    <property type="project" value="UniProtKB-KW"/>
</dbReference>
<dbReference type="Pfam" id="PF12689">
    <property type="entry name" value="Acid_PPase"/>
    <property type="match status" value="1"/>
</dbReference>
<organism evidence="11 12">
    <name type="scientific">Conger conger</name>
    <name type="common">Conger eel</name>
    <name type="synonym">Muraena conger</name>
    <dbReference type="NCBI Taxonomy" id="82655"/>
    <lineage>
        <taxon>Eukaryota</taxon>
        <taxon>Metazoa</taxon>
        <taxon>Chordata</taxon>
        <taxon>Craniata</taxon>
        <taxon>Vertebrata</taxon>
        <taxon>Euteleostomi</taxon>
        <taxon>Actinopterygii</taxon>
        <taxon>Neopterygii</taxon>
        <taxon>Teleostei</taxon>
        <taxon>Anguilliformes</taxon>
        <taxon>Congridae</taxon>
        <taxon>Conger</taxon>
    </lineage>
</organism>
<evidence type="ECO:0000256" key="8">
    <source>
        <dbReference type="ARBA" id="ARBA00051722"/>
    </source>
</evidence>
<keyword evidence="5" id="KW-0378">Hydrolase</keyword>
<protein>
    <recommendedName>
        <fullName evidence="10">Magnesium-dependent phosphatase 1</fullName>
        <ecNumber evidence="3">3.1.3.48</ecNumber>
    </recommendedName>
</protein>
<evidence type="ECO:0000256" key="1">
    <source>
        <dbReference type="ARBA" id="ARBA00001946"/>
    </source>
</evidence>
<dbReference type="PANTHER" id="PTHR17901">
    <property type="entry name" value="MAGNESIUM-DEPENDENT PHOSPHATASE 1 MDP1"/>
    <property type="match status" value="1"/>
</dbReference>
<evidence type="ECO:0000256" key="3">
    <source>
        <dbReference type="ARBA" id="ARBA00013064"/>
    </source>
</evidence>
<evidence type="ECO:0000256" key="7">
    <source>
        <dbReference type="ARBA" id="ARBA00022912"/>
    </source>
</evidence>